<dbReference type="PANTHER" id="PTHR12149:SF8">
    <property type="entry name" value="PROTEIN-RIBULOSAMINE 3-KINASE"/>
    <property type="match status" value="1"/>
</dbReference>
<evidence type="ECO:0000256" key="3">
    <source>
        <dbReference type="SAM" id="MobiDB-lite"/>
    </source>
</evidence>
<reference evidence="5 6" key="1">
    <citation type="journal article" date="2023" name="Plant Dis.">
        <title>First Report of Diplodia intermedia Causing Canker and Dieback Diseases on Apple Trees in Canada.</title>
        <authorList>
            <person name="Ellouze W."/>
            <person name="Ilyukhin E."/>
            <person name="Sulman M."/>
            <person name="Ali S."/>
        </authorList>
    </citation>
    <scope>NUCLEOTIDE SEQUENCE [LARGE SCALE GENOMIC DNA]</scope>
    <source>
        <strain evidence="5 6">M45-28</strain>
    </source>
</reference>
<dbReference type="Pfam" id="PF03881">
    <property type="entry name" value="Fructosamin_kin"/>
    <property type="match status" value="1"/>
</dbReference>
<dbReference type="InterPro" id="IPR004045">
    <property type="entry name" value="Glutathione_S-Trfase_N"/>
</dbReference>
<dbReference type="SUPFAM" id="SSF56112">
    <property type="entry name" value="Protein kinase-like (PK-like)"/>
    <property type="match status" value="1"/>
</dbReference>
<dbReference type="InterPro" id="IPR036249">
    <property type="entry name" value="Thioredoxin-like_sf"/>
</dbReference>
<feature type="region of interest" description="Disordered" evidence="3">
    <location>
        <begin position="603"/>
        <end position="628"/>
    </location>
</feature>
<dbReference type="SUPFAM" id="SSF52833">
    <property type="entry name" value="Thioredoxin-like"/>
    <property type="match status" value="1"/>
</dbReference>
<dbReference type="Gene3D" id="3.90.1200.10">
    <property type="match status" value="1"/>
</dbReference>
<gene>
    <name evidence="5" type="ORF">SLS58_011162</name>
</gene>
<proteinExistence type="predicted"/>
<name>A0ABR3T124_9PEZI</name>
<comment type="catalytic activity">
    <reaction evidence="2">
        <text>N(6)-D-ribulosyl-L-lysyl-[protein] + ATP = N(6)-(3-O-phospho-D-ribulosyl)-L-lysyl-[protein] + ADP + H(+)</text>
        <dbReference type="Rhea" id="RHEA:48432"/>
        <dbReference type="Rhea" id="RHEA-COMP:12103"/>
        <dbReference type="Rhea" id="RHEA-COMP:12104"/>
        <dbReference type="ChEBI" id="CHEBI:15378"/>
        <dbReference type="ChEBI" id="CHEBI:30616"/>
        <dbReference type="ChEBI" id="CHEBI:90418"/>
        <dbReference type="ChEBI" id="CHEBI:90420"/>
        <dbReference type="ChEBI" id="CHEBI:456216"/>
        <dbReference type="EC" id="2.7.1.172"/>
    </reaction>
    <physiologicalReaction direction="left-to-right" evidence="2">
        <dbReference type="Rhea" id="RHEA:48433"/>
    </physiologicalReaction>
</comment>
<evidence type="ECO:0000256" key="2">
    <source>
        <dbReference type="ARBA" id="ARBA00048655"/>
    </source>
</evidence>
<dbReference type="EMBL" id="JAKEKT020000161">
    <property type="protein sequence ID" value="KAL1633252.1"/>
    <property type="molecule type" value="Genomic_DNA"/>
</dbReference>
<evidence type="ECO:0000259" key="4">
    <source>
        <dbReference type="Pfam" id="PF13409"/>
    </source>
</evidence>
<keyword evidence="6" id="KW-1185">Reference proteome</keyword>
<dbReference type="Gene3D" id="3.40.30.10">
    <property type="entry name" value="Glutaredoxin"/>
    <property type="match status" value="1"/>
</dbReference>
<evidence type="ECO:0000313" key="6">
    <source>
        <dbReference type="Proteomes" id="UP001521184"/>
    </source>
</evidence>
<organism evidence="5 6">
    <name type="scientific">Diplodia intermedia</name>
    <dbReference type="NCBI Taxonomy" id="856260"/>
    <lineage>
        <taxon>Eukaryota</taxon>
        <taxon>Fungi</taxon>
        <taxon>Dikarya</taxon>
        <taxon>Ascomycota</taxon>
        <taxon>Pezizomycotina</taxon>
        <taxon>Dothideomycetes</taxon>
        <taxon>Dothideomycetes incertae sedis</taxon>
        <taxon>Botryosphaeriales</taxon>
        <taxon>Botryosphaeriaceae</taxon>
        <taxon>Diplodia</taxon>
    </lineage>
</organism>
<accession>A0ABR3T124</accession>
<dbReference type="InterPro" id="IPR016477">
    <property type="entry name" value="Fructo-/Ketosamine-3-kinase"/>
</dbReference>
<feature type="domain" description="GST N-terminal" evidence="4">
    <location>
        <begin position="25"/>
        <end position="102"/>
    </location>
</feature>
<dbReference type="PANTHER" id="PTHR12149">
    <property type="entry name" value="FRUCTOSAMINE 3 KINASE-RELATED PROTEIN"/>
    <property type="match status" value="1"/>
</dbReference>
<protein>
    <recommendedName>
        <fullName evidence="1">protein-ribulosamine 3-kinase</fullName>
        <ecNumber evidence="1">2.7.1.172</ecNumber>
    </recommendedName>
</protein>
<dbReference type="EC" id="2.7.1.172" evidence="1"/>
<feature type="compositionally biased region" description="Basic and acidic residues" evidence="3">
    <location>
        <begin position="612"/>
        <end position="628"/>
    </location>
</feature>
<sequence length="628" mass="69239">MATPSNPIAFYDIAHRPPVEETCCSPNPSKTRLALNLKRAPHKTTWVPMPDISGVRQQLGAAAVRQFADGSDFHTLPVAVDPSTTPPSVLGDSFDIAAHLQRTYPDAGDGDLFPPHANLAFPLAPGSTAAMLVPLTPVRESAYPAYARFNVDVDAAFTAHVQLCVQGIPFDPATAAASRAEFVRRAGVGAWDDFALEGAARGKVLASFEETLGPLAALFERDAGVYFILSISRPKSPIPKKATETLTDHDAPRIVCWKSGLHLTGREDTKAKAKVSDTPYPSGGFPVDPEVLAKFPVGTKIVSATPFGTSAWTITACLQVSLPRGTIERYFLKCASEDAGRALIEGEFNAMSAIYEAAPDFVPKPHSWGEFRNKEPRTYFFLSQFIDMVSNRVPEPNQLCKKLARLHRDSVSPTGMFGFHVKTCQGRSAQHVGWDASWTACFTKMLRHVMKLDADANGRWDAFDEIGRRITTRVIPRLIGALEADGRSVKPCLIHADLWEGNTGTSVETGDIYIFDAASLYAHNEMEIGDWRCHYNKIHNEIYTRTYLKHFGPSAPESEWDDRNRIYCVYYNVIYSVNHLGQGKAVRQRKDMYYLIDKYAPFSDGDGPPRLSADEKVALSAERDHTAT</sequence>
<evidence type="ECO:0000313" key="5">
    <source>
        <dbReference type="EMBL" id="KAL1633252.1"/>
    </source>
</evidence>
<dbReference type="Pfam" id="PF13409">
    <property type="entry name" value="GST_N_2"/>
    <property type="match status" value="1"/>
</dbReference>
<dbReference type="InterPro" id="IPR011009">
    <property type="entry name" value="Kinase-like_dom_sf"/>
</dbReference>
<comment type="caution">
    <text evidence="5">The sequence shown here is derived from an EMBL/GenBank/DDBJ whole genome shotgun (WGS) entry which is preliminary data.</text>
</comment>
<evidence type="ECO:0000256" key="1">
    <source>
        <dbReference type="ARBA" id="ARBA00011961"/>
    </source>
</evidence>
<dbReference type="Proteomes" id="UP001521184">
    <property type="component" value="Unassembled WGS sequence"/>
</dbReference>